<dbReference type="PROSITE" id="PS50119">
    <property type="entry name" value="ZF_BBOX"/>
    <property type="match status" value="1"/>
</dbReference>
<dbReference type="PROSITE" id="PS50089">
    <property type="entry name" value="ZF_RING_2"/>
    <property type="match status" value="1"/>
</dbReference>
<dbReference type="InterPro" id="IPR013083">
    <property type="entry name" value="Znf_RING/FYVE/PHD"/>
</dbReference>
<dbReference type="EnsemblMetazoa" id="XM_030992526">
    <property type="protein sequence ID" value="XP_030848386"/>
    <property type="gene ID" value="LOC115926909"/>
</dbReference>
<dbReference type="GO" id="GO:0008270">
    <property type="term" value="F:zinc ion binding"/>
    <property type="evidence" value="ECO:0007669"/>
    <property type="project" value="UniProtKB-KW"/>
</dbReference>
<dbReference type="OrthoDB" id="9049620at2759"/>
<evidence type="ECO:0000256" key="1">
    <source>
        <dbReference type="ARBA" id="ARBA00022723"/>
    </source>
</evidence>
<keyword evidence="8" id="KW-1185">Reference proteome</keyword>
<reference evidence="8" key="1">
    <citation type="submission" date="2015-02" db="EMBL/GenBank/DDBJ databases">
        <title>Genome sequencing for Strongylocentrotus purpuratus.</title>
        <authorList>
            <person name="Murali S."/>
            <person name="Liu Y."/>
            <person name="Vee V."/>
            <person name="English A."/>
            <person name="Wang M."/>
            <person name="Skinner E."/>
            <person name="Han Y."/>
            <person name="Muzny D.M."/>
            <person name="Worley K.C."/>
            <person name="Gibbs R.A."/>
        </authorList>
    </citation>
    <scope>NUCLEOTIDE SEQUENCE</scope>
</reference>
<dbReference type="Gene3D" id="2.120.10.30">
    <property type="entry name" value="TolB, C-terminal domain"/>
    <property type="match status" value="1"/>
</dbReference>
<dbReference type="InterPro" id="IPR000315">
    <property type="entry name" value="Znf_B-box"/>
</dbReference>
<evidence type="ECO:0000256" key="3">
    <source>
        <dbReference type="ARBA" id="ARBA00022833"/>
    </source>
</evidence>
<accession>A0A7M7PAA1</accession>
<dbReference type="Pfam" id="PF15227">
    <property type="entry name" value="zf-C3HC4_4"/>
    <property type="match status" value="1"/>
</dbReference>
<protein>
    <submittedName>
        <fullName evidence="7">Uncharacterized protein</fullName>
    </submittedName>
</protein>
<evidence type="ECO:0000259" key="5">
    <source>
        <dbReference type="PROSITE" id="PS50089"/>
    </source>
</evidence>
<dbReference type="FunCoup" id="A0A7M7PAA1">
    <property type="interactions" value="360"/>
</dbReference>
<evidence type="ECO:0000313" key="8">
    <source>
        <dbReference type="Proteomes" id="UP000007110"/>
    </source>
</evidence>
<name>A0A7M7PAA1_STRPU</name>
<dbReference type="InterPro" id="IPR017907">
    <property type="entry name" value="Znf_RING_CS"/>
</dbReference>
<reference evidence="7" key="2">
    <citation type="submission" date="2021-01" db="UniProtKB">
        <authorList>
            <consortium name="EnsemblMetazoa"/>
        </authorList>
    </citation>
    <scope>IDENTIFICATION</scope>
</reference>
<dbReference type="PANTHER" id="PTHR25462">
    <property type="entry name" value="BONUS, ISOFORM C-RELATED"/>
    <property type="match status" value="1"/>
</dbReference>
<dbReference type="Proteomes" id="UP000007110">
    <property type="component" value="Unassembled WGS sequence"/>
</dbReference>
<dbReference type="GO" id="GO:0061630">
    <property type="term" value="F:ubiquitin protein ligase activity"/>
    <property type="evidence" value="ECO:0000318"/>
    <property type="project" value="GO_Central"/>
</dbReference>
<dbReference type="SUPFAM" id="SSF57845">
    <property type="entry name" value="B-box zinc-binding domain"/>
    <property type="match status" value="1"/>
</dbReference>
<sequence length="580" mass="65610">MAISFKQAVNKNLECPVCLSFFKDPKNLICSHTFCKGCLESLLESHGNKDVLVCPTCRGETSVPGGDVGRLQSNITVRSLVEDVETQGRSNCNQEYKSLQKKGNKCEKHPDYDEECFCLNCNKYVCCKCAILEHVKNAHIILEAGAHETEQKNNVEKLTSKADAKIREVDKYVTFVAGQRKVVHNVYEQINAEIDETFEESVQKLKERKSVLKNKVGHKLGNFETSLGNIEESSRKQVDKIKKVLELVKNGLNFPLQTEALASHTAMCQQLEALLSRIGPDEELPRRIAEEGKRIDFRSQGLDGLQLGQLRQNKSKWVLRTEDPLPVGFLVTGMAMSPNNKVAVGCCYGGIYIYSSEGIIEDTVLKSVKVLDLDFMPDGGYVIRDTNDIISLYTDLGEKLDVTFNTMDVANGTFGGLTVGKDGLIFIGYEECKKIQVFKPEGGKSIREIMCNRFEPWQMFAMTSSQVIVVKSSWNTVQVINDVSGAIFHSISKDGENAYPAVCQDDSVIIAWVKHYQGLLNIVQYTKELKYIKKILTDFKIIKPNRAWYYLQEFKTGEIVFCTYDRFYIFRETWSKFQFC</sequence>
<keyword evidence="2 4" id="KW-0863">Zinc-finger</keyword>
<dbReference type="Gene3D" id="3.30.40.10">
    <property type="entry name" value="Zinc/RING finger domain, C3HC4 (zinc finger)"/>
    <property type="match status" value="1"/>
</dbReference>
<keyword evidence="3" id="KW-0862">Zinc</keyword>
<dbReference type="KEGG" id="spu:115926909"/>
<organism evidence="7 8">
    <name type="scientific">Strongylocentrotus purpuratus</name>
    <name type="common">Purple sea urchin</name>
    <dbReference type="NCBI Taxonomy" id="7668"/>
    <lineage>
        <taxon>Eukaryota</taxon>
        <taxon>Metazoa</taxon>
        <taxon>Echinodermata</taxon>
        <taxon>Eleutherozoa</taxon>
        <taxon>Echinozoa</taxon>
        <taxon>Echinoidea</taxon>
        <taxon>Euechinoidea</taxon>
        <taxon>Echinacea</taxon>
        <taxon>Camarodonta</taxon>
        <taxon>Echinidea</taxon>
        <taxon>Strongylocentrotidae</taxon>
        <taxon>Strongylocentrotus</taxon>
    </lineage>
</organism>
<dbReference type="SUPFAM" id="SSF101898">
    <property type="entry name" value="NHL repeat"/>
    <property type="match status" value="1"/>
</dbReference>
<dbReference type="InterPro" id="IPR001841">
    <property type="entry name" value="Znf_RING"/>
</dbReference>
<dbReference type="AlphaFoldDB" id="A0A7M7PAA1"/>
<dbReference type="GeneID" id="115926909"/>
<dbReference type="InterPro" id="IPR047153">
    <property type="entry name" value="TRIM45/56/19-like"/>
</dbReference>
<evidence type="ECO:0000313" key="7">
    <source>
        <dbReference type="EnsemblMetazoa" id="XP_030848386"/>
    </source>
</evidence>
<keyword evidence="1" id="KW-0479">Metal-binding</keyword>
<feature type="domain" description="RING-type" evidence="5">
    <location>
        <begin position="15"/>
        <end position="58"/>
    </location>
</feature>
<evidence type="ECO:0000256" key="4">
    <source>
        <dbReference type="PROSITE-ProRule" id="PRU00024"/>
    </source>
</evidence>
<dbReference type="PROSITE" id="PS00518">
    <property type="entry name" value="ZF_RING_1"/>
    <property type="match status" value="1"/>
</dbReference>
<evidence type="ECO:0000256" key="2">
    <source>
        <dbReference type="ARBA" id="ARBA00022771"/>
    </source>
</evidence>
<dbReference type="GO" id="GO:0005654">
    <property type="term" value="C:nucleoplasm"/>
    <property type="evidence" value="ECO:0000318"/>
    <property type="project" value="GO_Central"/>
</dbReference>
<evidence type="ECO:0000259" key="6">
    <source>
        <dbReference type="PROSITE" id="PS50119"/>
    </source>
</evidence>
<feature type="domain" description="B box-type" evidence="6">
    <location>
        <begin position="101"/>
        <end position="144"/>
    </location>
</feature>
<dbReference type="PANTHER" id="PTHR25462:SF296">
    <property type="entry name" value="MEIOTIC P26, ISOFORM F"/>
    <property type="match status" value="1"/>
</dbReference>
<dbReference type="InterPro" id="IPR011042">
    <property type="entry name" value="6-blade_b-propeller_TolB-like"/>
</dbReference>
<dbReference type="SMART" id="SM00184">
    <property type="entry name" value="RING"/>
    <property type="match status" value="1"/>
</dbReference>
<dbReference type="SUPFAM" id="SSF57850">
    <property type="entry name" value="RING/U-box"/>
    <property type="match status" value="1"/>
</dbReference>
<proteinExistence type="predicted"/>
<dbReference type="RefSeq" id="XP_030848386.1">
    <property type="nucleotide sequence ID" value="XM_030992526.1"/>
</dbReference>
<dbReference type="InParanoid" id="A0A7M7PAA1"/>